<name>A0A517XN70_9BACT</name>
<dbReference type="AlphaFoldDB" id="A0A517XN70"/>
<feature type="transmembrane region" description="Helical" evidence="1">
    <location>
        <begin position="166"/>
        <end position="187"/>
    </location>
</feature>
<evidence type="ECO:0000259" key="2">
    <source>
        <dbReference type="Pfam" id="PF13271"/>
    </source>
</evidence>
<feature type="domain" description="DUF4062" evidence="2">
    <location>
        <begin position="6"/>
        <end position="92"/>
    </location>
</feature>
<evidence type="ECO:0000313" key="4">
    <source>
        <dbReference type="Proteomes" id="UP000319576"/>
    </source>
</evidence>
<dbReference type="EMBL" id="CP036273">
    <property type="protein sequence ID" value="QDU18942.1"/>
    <property type="molecule type" value="Genomic_DNA"/>
</dbReference>
<evidence type="ECO:0000256" key="1">
    <source>
        <dbReference type="SAM" id="Phobius"/>
    </source>
</evidence>
<sequence>MGARAVFVSGTSADLGSYRAEVVRVLLQRGCHPVEQDHFALTSQTILEKLEAKVAACDAVVCLVGIAYGAEPSPPPSGQPRRSFTQWEYHFARAHRKPVYILLAAANTEFDERPKESQGARDLQRRHRAELERLNQDTATFSDRAELAQHVALLEFPPPRSRGRRAVAAAGVLAVAVVVGLVAWAPWRAPAGAVAAARPPVRDRYDPGLAPEAVASESAAYDRLAELVAGHLAATGADGLRCDGFADFTGERSHQGPGIEFQLTPRLLARGVRVRDADRGPVLAGAYTVAAIDSPTLKGKKFLGPIIQASVYPAGADAPSFRVAVGVPEPLAAARFRGTVVGDVGAGSSLYARQAQVEKAATPVLDLGGARAGGASPFALALVRRGSATPFPLRLTDGRAWATMAKGDEFAIRLTNRAAYDAAVEVTVDGENVVDGSDPKLRCVRVPAGGERDVEGWYTHGDGGAGTNKAFVVTEFERSVAGERKQTEGVGVVSAYFHAAWEGAPPADERGTEARSVPTYGIGRGEATAVVAQVREMQVGRRRASLHVRYAVDE</sequence>
<dbReference type="RefSeq" id="WP_145234575.1">
    <property type="nucleotide sequence ID" value="NZ_CP036273.1"/>
</dbReference>
<keyword evidence="4" id="KW-1185">Reference proteome</keyword>
<reference evidence="3 4" key="1">
    <citation type="submission" date="2019-02" db="EMBL/GenBank/DDBJ databases">
        <title>Deep-cultivation of Planctomycetes and their phenomic and genomic characterization uncovers novel biology.</title>
        <authorList>
            <person name="Wiegand S."/>
            <person name="Jogler M."/>
            <person name="Boedeker C."/>
            <person name="Pinto D."/>
            <person name="Vollmers J."/>
            <person name="Rivas-Marin E."/>
            <person name="Kohn T."/>
            <person name="Peeters S.H."/>
            <person name="Heuer A."/>
            <person name="Rast P."/>
            <person name="Oberbeckmann S."/>
            <person name="Bunk B."/>
            <person name="Jeske O."/>
            <person name="Meyerdierks A."/>
            <person name="Storesund J.E."/>
            <person name="Kallscheuer N."/>
            <person name="Luecker S."/>
            <person name="Lage O.M."/>
            <person name="Pohl T."/>
            <person name="Merkel B.J."/>
            <person name="Hornburger P."/>
            <person name="Mueller R.-W."/>
            <person name="Bruemmer F."/>
            <person name="Labrenz M."/>
            <person name="Spormann A.M."/>
            <person name="Op den Camp H."/>
            <person name="Overmann J."/>
            <person name="Amann R."/>
            <person name="Jetten M.S.M."/>
            <person name="Mascher T."/>
            <person name="Medema M.H."/>
            <person name="Devos D.P."/>
            <person name="Kaster A.-K."/>
            <person name="Ovreas L."/>
            <person name="Rohde M."/>
            <person name="Galperin M.Y."/>
            <person name="Jogler C."/>
        </authorList>
    </citation>
    <scope>NUCLEOTIDE SEQUENCE [LARGE SCALE GENOMIC DNA]</scope>
    <source>
        <strain evidence="3 4">ETA_A1</strain>
    </source>
</reference>
<accession>A0A517XN70</accession>
<keyword evidence="1" id="KW-0472">Membrane</keyword>
<proteinExistence type="predicted"/>
<dbReference type="Proteomes" id="UP000319576">
    <property type="component" value="Chromosome"/>
</dbReference>
<dbReference type="KEGG" id="uli:ETAA1_08400"/>
<protein>
    <recommendedName>
        <fullName evidence="2">DUF4062 domain-containing protein</fullName>
    </recommendedName>
</protein>
<keyword evidence="1" id="KW-0812">Transmembrane</keyword>
<dbReference type="Pfam" id="PF13271">
    <property type="entry name" value="DUF4062"/>
    <property type="match status" value="1"/>
</dbReference>
<keyword evidence="1" id="KW-1133">Transmembrane helix</keyword>
<gene>
    <name evidence="3" type="ORF">ETAA1_08400</name>
</gene>
<evidence type="ECO:0000313" key="3">
    <source>
        <dbReference type="EMBL" id="QDU18942.1"/>
    </source>
</evidence>
<organism evidence="3 4">
    <name type="scientific">Urbifossiella limnaea</name>
    <dbReference type="NCBI Taxonomy" id="2528023"/>
    <lineage>
        <taxon>Bacteria</taxon>
        <taxon>Pseudomonadati</taxon>
        <taxon>Planctomycetota</taxon>
        <taxon>Planctomycetia</taxon>
        <taxon>Gemmatales</taxon>
        <taxon>Gemmataceae</taxon>
        <taxon>Urbifossiella</taxon>
    </lineage>
</organism>
<dbReference type="InterPro" id="IPR025139">
    <property type="entry name" value="DUF4062"/>
</dbReference>
<dbReference type="OrthoDB" id="254232at2"/>